<dbReference type="OrthoDB" id="9781976at2"/>
<dbReference type="Gene3D" id="1.20.1250.20">
    <property type="entry name" value="MFS general substrate transporter like domains"/>
    <property type="match status" value="1"/>
</dbReference>
<evidence type="ECO:0000256" key="5">
    <source>
        <dbReference type="SAM" id="MobiDB-lite"/>
    </source>
</evidence>
<keyword evidence="2 6" id="KW-0812">Transmembrane</keyword>
<dbReference type="AlphaFoldDB" id="A0A1H1P667"/>
<name>A0A1H1P667_BRESA</name>
<dbReference type="GO" id="GO:0022857">
    <property type="term" value="F:transmembrane transporter activity"/>
    <property type="evidence" value="ECO:0007669"/>
    <property type="project" value="InterPro"/>
</dbReference>
<evidence type="ECO:0000259" key="7">
    <source>
        <dbReference type="PROSITE" id="PS50850"/>
    </source>
</evidence>
<organism evidence="8 9">
    <name type="scientific">Brevibacterium sandarakinum</name>
    <dbReference type="NCBI Taxonomy" id="629680"/>
    <lineage>
        <taxon>Bacteria</taxon>
        <taxon>Bacillati</taxon>
        <taxon>Actinomycetota</taxon>
        <taxon>Actinomycetes</taxon>
        <taxon>Micrococcales</taxon>
        <taxon>Brevibacteriaceae</taxon>
        <taxon>Brevibacterium</taxon>
    </lineage>
</organism>
<feature type="transmembrane region" description="Helical" evidence="6">
    <location>
        <begin position="138"/>
        <end position="159"/>
    </location>
</feature>
<evidence type="ECO:0000256" key="4">
    <source>
        <dbReference type="ARBA" id="ARBA00023136"/>
    </source>
</evidence>
<keyword evidence="9" id="KW-1185">Reference proteome</keyword>
<feature type="region of interest" description="Disordered" evidence="5">
    <location>
        <begin position="198"/>
        <end position="226"/>
    </location>
</feature>
<accession>A0A1H1P667</accession>
<dbReference type="PROSITE" id="PS50850">
    <property type="entry name" value="MFS"/>
    <property type="match status" value="1"/>
</dbReference>
<keyword evidence="3 6" id="KW-1133">Transmembrane helix</keyword>
<feature type="transmembrane region" description="Helical" evidence="6">
    <location>
        <begin position="337"/>
        <end position="354"/>
    </location>
</feature>
<dbReference type="PANTHER" id="PTHR23521:SF3">
    <property type="entry name" value="MFS TRANSPORTER"/>
    <property type="match status" value="1"/>
</dbReference>
<dbReference type="RefSeq" id="WP_092103917.1">
    <property type="nucleotide sequence ID" value="NZ_LT629739.1"/>
</dbReference>
<feature type="transmembrane region" description="Helical" evidence="6">
    <location>
        <begin position="247"/>
        <end position="275"/>
    </location>
</feature>
<evidence type="ECO:0000256" key="1">
    <source>
        <dbReference type="ARBA" id="ARBA00004651"/>
    </source>
</evidence>
<evidence type="ECO:0000313" key="9">
    <source>
        <dbReference type="Proteomes" id="UP000199700"/>
    </source>
</evidence>
<dbReference type="InterPro" id="IPR011701">
    <property type="entry name" value="MFS"/>
</dbReference>
<feature type="transmembrane region" description="Helical" evidence="6">
    <location>
        <begin position="401"/>
        <end position="421"/>
    </location>
</feature>
<comment type="subcellular location">
    <subcellularLocation>
        <location evidence="1">Cell membrane</location>
        <topology evidence="1">Multi-pass membrane protein</topology>
    </subcellularLocation>
</comment>
<sequence>MTVSQSRVGRGTGAAIVAIVLAQWFGTSLWFSPNGAVDGLSTWLGSTPAQFGWLIAATQIGFIAGTLLSATTGIADRFPPERIFIVSSLVGAGLNFVWTLGPSDLVLVWISRFLVGVSLAGIYPMGMKMIVKRAQAKSAQALAWLVAMLTLGTAMPQFLSAVGASLPWQSIMWGSSALAVLGAGLVATISRRGTGLSGRQAGLSGRGAAQASAPTVTAQTGATRPVPAKTAADSALRRLFRDRMFRAAVFGYVGHMWELYAFWTVVPTLVIAALADQHSPTGLATTSFLVIAAGVVGCVIGGIISRRTGGAAVAAVALAGSGLMCLIYPLLPDLAPLLIAALALWGFLVIADSPQFSDLAARYAPAELTGTGLTAMNSLGFAVSVISIVILQSLIASIGVAAVWLLLPGPILGLIAMRPLLVRRRVPKPDPDE</sequence>
<dbReference type="PANTHER" id="PTHR23521">
    <property type="entry name" value="TRANSPORTER MFS SUPERFAMILY"/>
    <property type="match status" value="1"/>
</dbReference>
<dbReference type="Proteomes" id="UP000199700">
    <property type="component" value="Chromosome"/>
</dbReference>
<keyword evidence="4 6" id="KW-0472">Membrane</keyword>
<gene>
    <name evidence="8" type="ORF">SAMN04489751_1146</name>
</gene>
<feature type="compositionally biased region" description="Polar residues" evidence="5">
    <location>
        <begin position="212"/>
        <end position="222"/>
    </location>
</feature>
<feature type="domain" description="Major facilitator superfamily (MFS) profile" evidence="7">
    <location>
        <begin position="1"/>
        <end position="425"/>
    </location>
</feature>
<dbReference type="SUPFAM" id="SSF103473">
    <property type="entry name" value="MFS general substrate transporter"/>
    <property type="match status" value="1"/>
</dbReference>
<dbReference type="InterPro" id="IPR020846">
    <property type="entry name" value="MFS_dom"/>
</dbReference>
<feature type="transmembrane region" description="Helical" evidence="6">
    <location>
        <begin position="281"/>
        <end position="304"/>
    </location>
</feature>
<feature type="transmembrane region" description="Helical" evidence="6">
    <location>
        <begin position="375"/>
        <end position="395"/>
    </location>
</feature>
<protein>
    <submittedName>
        <fullName evidence="8">Predicted arabinose efflux permease, MFS family</fullName>
    </submittedName>
</protein>
<feature type="transmembrane region" description="Helical" evidence="6">
    <location>
        <begin position="171"/>
        <end position="189"/>
    </location>
</feature>
<evidence type="ECO:0000256" key="2">
    <source>
        <dbReference type="ARBA" id="ARBA00022692"/>
    </source>
</evidence>
<feature type="transmembrane region" description="Helical" evidence="6">
    <location>
        <begin position="311"/>
        <end position="331"/>
    </location>
</feature>
<dbReference type="EMBL" id="LT629739">
    <property type="protein sequence ID" value="SDS06677.1"/>
    <property type="molecule type" value="Genomic_DNA"/>
</dbReference>
<reference evidence="8" key="1">
    <citation type="submission" date="2016-10" db="EMBL/GenBank/DDBJ databases">
        <authorList>
            <person name="Varghese N."/>
            <person name="Submissions S."/>
        </authorList>
    </citation>
    <scope>NUCLEOTIDE SEQUENCE [LARGE SCALE GENOMIC DNA]</scope>
    <source>
        <strain evidence="8">DSM 22082</strain>
    </source>
</reference>
<dbReference type="InterPro" id="IPR036259">
    <property type="entry name" value="MFS_trans_sf"/>
</dbReference>
<dbReference type="GO" id="GO:0005886">
    <property type="term" value="C:plasma membrane"/>
    <property type="evidence" value="ECO:0007669"/>
    <property type="project" value="UniProtKB-SubCell"/>
</dbReference>
<feature type="transmembrane region" description="Helical" evidence="6">
    <location>
        <begin position="51"/>
        <end position="71"/>
    </location>
</feature>
<feature type="transmembrane region" description="Helical" evidence="6">
    <location>
        <begin position="106"/>
        <end position="126"/>
    </location>
</feature>
<feature type="transmembrane region" description="Helical" evidence="6">
    <location>
        <begin position="12"/>
        <end position="31"/>
    </location>
</feature>
<feature type="transmembrane region" description="Helical" evidence="6">
    <location>
        <begin position="83"/>
        <end position="100"/>
    </location>
</feature>
<dbReference type="Pfam" id="PF07690">
    <property type="entry name" value="MFS_1"/>
    <property type="match status" value="1"/>
</dbReference>
<evidence type="ECO:0000313" key="8">
    <source>
        <dbReference type="EMBL" id="SDS06677.1"/>
    </source>
</evidence>
<evidence type="ECO:0000256" key="6">
    <source>
        <dbReference type="SAM" id="Phobius"/>
    </source>
</evidence>
<proteinExistence type="predicted"/>
<evidence type="ECO:0000256" key="3">
    <source>
        <dbReference type="ARBA" id="ARBA00022989"/>
    </source>
</evidence>